<keyword evidence="18" id="KW-1185">Reference proteome</keyword>
<keyword evidence="4" id="KW-1003">Cell membrane</keyword>
<evidence type="ECO:0000256" key="3">
    <source>
        <dbReference type="ARBA" id="ARBA00022448"/>
    </source>
</evidence>
<keyword evidence="11 15" id="KW-0472">Membrane</keyword>
<dbReference type="Gene3D" id="1.10.3820.10">
    <property type="entry name" value="Di-heme elbow motif domain"/>
    <property type="match status" value="1"/>
</dbReference>
<proteinExistence type="inferred from homology"/>
<dbReference type="EMBL" id="CP029354">
    <property type="protein sequence ID" value="AWK88098.1"/>
    <property type="molecule type" value="Genomic_DNA"/>
</dbReference>
<comment type="function">
    <text evidence="12">Mediates electron flow from quinones to the NapAB complex.</text>
</comment>
<feature type="transmembrane region" description="Helical" evidence="15">
    <location>
        <begin position="12"/>
        <end position="37"/>
    </location>
</feature>
<evidence type="ECO:0000256" key="10">
    <source>
        <dbReference type="ARBA" id="ARBA00023004"/>
    </source>
</evidence>
<dbReference type="Proteomes" id="UP000245629">
    <property type="component" value="Chromosome 3"/>
</dbReference>
<evidence type="ECO:0000256" key="14">
    <source>
        <dbReference type="SAM" id="MobiDB-lite"/>
    </source>
</evidence>
<dbReference type="GO" id="GO:0009055">
    <property type="term" value="F:electron transfer activity"/>
    <property type="evidence" value="ECO:0007669"/>
    <property type="project" value="TreeGrafter"/>
</dbReference>
<evidence type="ECO:0000256" key="5">
    <source>
        <dbReference type="ARBA" id="ARBA00022617"/>
    </source>
</evidence>
<dbReference type="PANTHER" id="PTHR30333">
    <property type="entry name" value="CYTOCHROME C-TYPE PROTEIN"/>
    <property type="match status" value="1"/>
</dbReference>
<dbReference type="SMART" id="SM00887">
    <property type="entry name" value="EB_dh"/>
    <property type="match status" value="1"/>
</dbReference>
<dbReference type="OrthoDB" id="7360653at2"/>
<protein>
    <recommendedName>
        <fullName evidence="13">Cytochrome c-type protein NapC</fullName>
    </recommendedName>
</protein>
<evidence type="ECO:0000313" key="17">
    <source>
        <dbReference type="EMBL" id="AWK88098.1"/>
    </source>
</evidence>
<evidence type="ECO:0000256" key="15">
    <source>
        <dbReference type="SAM" id="Phobius"/>
    </source>
</evidence>
<keyword evidence="8" id="KW-0249">Electron transport</keyword>
<evidence type="ECO:0000256" key="8">
    <source>
        <dbReference type="ARBA" id="ARBA00022982"/>
    </source>
</evidence>
<reference evidence="18" key="1">
    <citation type="submission" date="2018-05" db="EMBL/GenBank/DDBJ databases">
        <title>Azospirillum thermophila sp. nov., a novel isolated from hot spring.</title>
        <authorList>
            <person name="Zhao Z."/>
        </authorList>
    </citation>
    <scope>NUCLEOTIDE SEQUENCE [LARGE SCALE GENOMIC DNA]</scope>
    <source>
        <strain evidence="18">CFH 70021</strain>
    </source>
</reference>
<evidence type="ECO:0000313" key="18">
    <source>
        <dbReference type="Proteomes" id="UP000245629"/>
    </source>
</evidence>
<dbReference type="InterPro" id="IPR051174">
    <property type="entry name" value="Cytochrome_c-type_ET"/>
</dbReference>
<keyword evidence="10" id="KW-0408">Iron</keyword>
<feature type="region of interest" description="Disordered" evidence="14">
    <location>
        <begin position="191"/>
        <end position="216"/>
    </location>
</feature>
<dbReference type="SUPFAM" id="SSF48695">
    <property type="entry name" value="Multiheme cytochromes"/>
    <property type="match status" value="2"/>
</dbReference>
<dbReference type="GO" id="GO:0046872">
    <property type="term" value="F:metal ion binding"/>
    <property type="evidence" value="ECO:0007669"/>
    <property type="project" value="UniProtKB-KW"/>
</dbReference>
<evidence type="ECO:0000259" key="16">
    <source>
        <dbReference type="SMART" id="SM00887"/>
    </source>
</evidence>
<keyword evidence="5" id="KW-0349">Heme</keyword>
<evidence type="ECO:0000256" key="9">
    <source>
        <dbReference type="ARBA" id="ARBA00022989"/>
    </source>
</evidence>
<dbReference type="KEGG" id="azz:DEW08_18385"/>
<evidence type="ECO:0000256" key="2">
    <source>
        <dbReference type="ARBA" id="ARBA00007395"/>
    </source>
</evidence>
<keyword evidence="6 15" id="KW-0812">Transmembrane</keyword>
<evidence type="ECO:0000256" key="7">
    <source>
        <dbReference type="ARBA" id="ARBA00022723"/>
    </source>
</evidence>
<dbReference type="GO" id="GO:0020037">
    <property type="term" value="F:heme binding"/>
    <property type="evidence" value="ECO:0007669"/>
    <property type="project" value="InterPro"/>
</dbReference>
<feature type="region of interest" description="Disordered" evidence="14">
    <location>
        <begin position="239"/>
        <end position="265"/>
    </location>
</feature>
<evidence type="ECO:0000256" key="4">
    <source>
        <dbReference type="ARBA" id="ARBA00022475"/>
    </source>
</evidence>
<dbReference type="Gene3D" id="2.60.40.1190">
    <property type="match status" value="1"/>
</dbReference>
<dbReference type="FunFam" id="1.10.3820.10:FF:000001">
    <property type="entry name" value="Cytochrome c-type protein"/>
    <property type="match status" value="1"/>
</dbReference>
<keyword evidence="3" id="KW-0813">Transport</keyword>
<evidence type="ECO:0000256" key="11">
    <source>
        <dbReference type="ARBA" id="ARBA00023136"/>
    </source>
</evidence>
<dbReference type="AlphaFoldDB" id="A0A2S2CUD4"/>
<dbReference type="GO" id="GO:0005886">
    <property type="term" value="C:plasma membrane"/>
    <property type="evidence" value="ECO:0007669"/>
    <property type="project" value="UniProtKB-SubCell"/>
</dbReference>
<evidence type="ECO:0000256" key="1">
    <source>
        <dbReference type="ARBA" id="ARBA00004162"/>
    </source>
</evidence>
<dbReference type="RefSeq" id="WP_109330012.1">
    <property type="nucleotide sequence ID" value="NZ_CP029354.1"/>
</dbReference>
<name>A0A2S2CUD4_9PROT</name>
<dbReference type="Pfam" id="PF03264">
    <property type="entry name" value="Cytochrom_NNT"/>
    <property type="match status" value="1"/>
</dbReference>
<keyword evidence="9 15" id="KW-1133">Transmembrane helix</keyword>
<comment type="subcellular location">
    <subcellularLocation>
        <location evidence="1">Cell membrane</location>
        <topology evidence="1">Single-pass membrane protein</topology>
    </subcellularLocation>
</comment>
<dbReference type="GO" id="GO:0009061">
    <property type="term" value="P:anaerobic respiration"/>
    <property type="evidence" value="ECO:0007669"/>
    <property type="project" value="TreeGrafter"/>
</dbReference>
<organism evidence="17 18">
    <name type="scientific">Azospirillum thermophilum</name>
    <dbReference type="NCBI Taxonomy" id="2202148"/>
    <lineage>
        <taxon>Bacteria</taxon>
        <taxon>Pseudomonadati</taxon>
        <taxon>Pseudomonadota</taxon>
        <taxon>Alphaproteobacteria</taxon>
        <taxon>Rhodospirillales</taxon>
        <taxon>Azospirillaceae</taxon>
        <taxon>Azospirillum</taxon>
    </lineage>
</organism>
<evidence type="ECO:0000256" key="6">
    <source>
        <dbReference type="ARBA" id="ARBA00022692"/>
    </source>
</evidence>
<dbReference type="InterPro" id="IPR019020">
    <property type="entry name" value="Cyt-c552/DMSO_Rdtase_haem-bd"/>
</dbReference>
<dbReference type="InterPro" id="IPR038266">
    <property type="entry name" value="NapC/NirT_cytc_sf"/>
</dbReference>
<sequence length="572" mass="61682">MAMKALWSRLGRVRILGATLIGAAVIFVSGIVFWGGFNTAMEATNQMEFCVSCHEMRDNVYAEYKKTIHYENRTGVRATCPDCHVPKDWIHKVQRKIQASNEVLHWLLGSVDTPEKFDAKRLELAKHEWARFKANNSLECRNCHSFDGMSADKQKPRARKQHEMAKADGMTCIDCHKGIAHKPVHHLLEEEENAPKVSSAAPAAPTPAAPKPAEAKAPDVKTAAILPAAVVAQAAAPAAQPTPAPAPAPAAAPAPTPAPAVPAQAAAAPAGDLPAVDWSAVPERVVTLFYPGQTSYEWIQTGTDHGGARAYKKGEECIGCHEGEQADMGKKMVTGQKAETTPIPGKPAFIPLTVQAAHDGTNLIMRFRWPAGPHTPAPFVEGGMMDPQNPVKLALILDQGLVEDAGRSGCWSTCHHDARSMPDTPAGQEVTKYLPQTRSAISLKESPRGGWDKRKPADELAELLKQGVFLDLIRWKSGSNAVEDGYVSAERVMEGGQGATGIGTLADGTWTLTLVRKLVSDKPGDISIEPGKLYTIGFAIHDDHTNARFHHVSVNYKLALDNAEAQINAVKK</sequence>
<dbReference type="PANTHER" id="PTHR30333:SF1">
    <property type="entry name" value="CYTOCHROME C-TYPE PROTEIN NAPC"/>
    <property type="match status" value="1"/>
</dbReference>
<feature type="domain" description="Cytochrome c-552/DMSO reductase-like haem-binding" evidence="16">
    <location>
        <begin position="275"/>
        <end position="553"/>
    </location>
</feature>
<dbReference type="InterPro" id="IPR036280">
    <property type="entry name" value="Multihaem_cyt_sf"/>
</dbReference>
<keyword evidence="7" id="KW-0479">Metal-binding</keyword>
<dbReference type="Pfam" id="PF09459">
    <property type="entry name" value="EB_dh"/>
    <property type="match status" value="1"/>
</dbReference>
<feature type="compositionally biased region" description="Pro residues" evidence="14">
    <location>
        <begin position="240"/>
        <end position="260"/>
    </location>
</feature>
<comment type="similarity">
    <text evidence="2">Belongs to the NapC/NirT/NrfH family.</text>
</comment>
<dbReference type="InterPro" id="IPR005126">
    <property type="entry name" value="NapC/NirT_cyt_c_N"/>
</dbReference>
<accession>A0A2S2CUD4</accession>
<evidence type="ECO:0000256" key="12">
    <source>
        <dbReference type="ARBA" id="ARBA00055242"/>
    </source>
</evidence>
<gene>
    <name evidence="17" type="ORF">DEW08_18385</name>
</gene>
<evidence type="ECO:0000256" key="13">
    <source>
        <dbReference type="ARBA" id="ARBA00074074"/>
    </source>
</evidence>